<keyword evidence="2" id="KW-0238">DNA-binding</keyword>
<dbReference type="InterPro" id="IPR011990">
    <property type="entry name" value="TPR-like_helical_dom_sf"/>
</dbReference>
<dbReference type="PROSITE" id="PS01124">
    <property type="entry name" value="HTH_ARAC_FAMILY_2"/>
    <property type="match status" value="1"/>
</dbReference>
<keyword evidence="4" id="KW-0802">TPR repeat</keyword>
<dbReference type="SMART" id="SM00028">
    <property type="entry name" value="TPR"/>
    <property type="match status" value="3"/>
</dbReference>
<dbReference type="PANTHER" id="PTHR43280">
    <property type="entry name" value="ARAC-FAMILY TRANSCRIPTIONAL REGULATOR"/>
    <property type="match status" value="1"/>
</dbReference>
<dbReference type="KEGG" id="chyd:H4K34_16505"/>
<keyword evidence="1" id="KW-0805">Transcription regulation</keyword>
<evidence type="ECO:0000256" key="4">
    <source>
        <dbReference type="PROSITE-ProRule" id="PRU00339"/>
    </source>
</evidence>
<dbReference type="EMBL" id="CP060139">
    <property type="protein sequence ID" value="QNR23954.1"/>
    <property type="molecule type" value="Genomic_DNA"/>
</dbReference>
<evidence type="ECO:0000256" key="2">
    <source>
        <dbReference type="ARBA" id="ARBA00023125"/>
    </source>
</evidence>
<gene>
    <name evidence="6" type="ORF">H4K34_16505</name>
</gene>
<evidence type="ECO:0000256" key="3">
    <source>
        <dbReference type="ARBA" id="ARBA00023163"/>
    </source>
</evidence>
<dbReference type="GO" id="GO:0003700">
    <property type="term" value="F:DNA-binding transcription factor activity"/>
    <property type="evidence" value="ECO:0007669"/>
    <property type="project" value="InterPro"/>
</dbReference>
<dbReference type="SUPFAM" id="SSF46689">
    <property type="entry name" value="Homeodomain-like"/>
    <property type="match status" value="1"/>
</dbReference>
<proteinExistence type="predicted"/>
<dbReference type="InterPro" id="IPR019734">
    <property type="entry name" value="TPR_rpt"/>
</dbReference>
<dbReference type="Gene3D" id="1.10.10.60">
    <property type="entry name" value="Homeodomain-like"/>
    <property type="match status" value="2"/>
</dbReference>
<accession>A0A7H0VE06</accession>
<dbReference type="RefSeq" id="WP_210758491.1">
    <property type="nucleotide sequence ID" value="NZ_CP060139.1"/>
</dbReference>
<sequence length="583" mass="67041">MKASSKLSIAVLPLVNRSSDPEDEYISDGMTEELILSLSKIPGLKVSALTSSFSFKEKALDIRDIGAQLGVDNLLEGSIRKSGNQLRVSLQLINVEDGFCLWADRFKRDISDIFVLQDEISLVVADRIRENFGHLEFSDNLVNKSTSSISAYEHYLKGRHKMREWTAENLETAIAHQKQAIAEDPSFAKAYFEIAWSYIMLIAWGYIDPEETIELVHSYARRGKSLVQESAEYYYLMATEAFWLHWDFKKSRAFLLQALALDPDNSTMLESMAELCLPSGHFEEGLQYINQSLEIDPLSPNHWFTKAHLLNFKGEQEEALKLYDYCLELNPKFSLAWGHKIQILLQLQRKAEMASCLVHCAAPEKVEELYLRMHGSPTEKEKLSLPASDAESSLFPWNLYLWAHSDHLEEATAYLQKMIHQKAGTCINYRFDPLLKPLREYPSAQALFELESWDSIQNRKVQTHAEEKPDFQFLKQLEELIQAEELYLNPKLSLRELAEILNCSPNYLSWQINKGLGQNFNEYVNGFRLKRFQHIALLPENKSLTLLALAFDSGFNTKSVFNEYFKKQTGLSPRAWLKARQLP</sequence>
<dbReference type="SMART" id="SM00342">
    <property type="entry name" value="HTH_ARAC"/>
    <property type="match status" value="1"/>
</dbReference>
<dbReference type="AlphaFoldDB" id="A0A7H0VE06"/>
<dbReference type="PROSITE" id="PS50005">
    <property type="entry name" value="TPR"/>
    <property type="match status" value="1"/>
</dbReference>
<evidence type="ECO:0000313" key="6">
    <source>
        <dbReference type="EMBL" id="QNR23954.1"/>
    </source>
</evidence>
<dbReference type="Gene3D" id="3.40.50.10070">
    <property type="entry name" value="TolB, N-terminal domain"/>
    <property type="match status" value="1"/>
</dbReference>
<dbReference type="SUPFAM" id="SSF48452">
    <property type="entry name" value="TPR-like"/>
    <property type="match status" value="1"/>
</dbReference>
<dbReference type="Pfam" id="PF12833">
    <property type="entry name" value="HTH_18"/>
    <property type="match status" value="1"/>
</dbReference>
<reference evidence="6 7" key="1">
    <citation type="submission" date="2020-08" db="EMBL/GenBank/DDBJ databases">
        <title>Croceimicrobium hydrocarbonivorans gen. nov., sp. nov., a novel marine bacterium isolated from a bacterial consortium that degrades polyethylene terephthalate.</title>
        <authorList>
            <person name="Liu R."/>
        </authorList>
    </citation>
    <scope>NUCLEOTIDE SEQUENCE [LARGE SCALE GENOMIC DNA]</scope>
    <source>
        <strain evidence="6 7">A20-9</strain>
    </source>
</reference>
<evidence type="ECO:0000259" key="5">
    <source>
        <dbReference type="PROSITE" id="PS01124"/>
    </source>
</evidence>
<dbReference type="InterPro" id="IPR009057">
    <property type="entry name" value="Homeodomain-like_sf"/>
</dbReference>
<dbReference type="GO" id="GO:0043565">
    <property type="term" value="F:sequence-specific DNA binding"/>
    <property type="evidence" value="ECO:0007669"/>
    <property type="project" value="InterPro"/>
</dbReference>
<evidence type="ECO:0000313" key="7">
    <source>
        <dbReference type="Proteomes" id="UP000516305"/>
    </source>
</evidence>
<organism evidence="6 7">
    <name type="scientific">Croceimicrobium hydrocarbonivorans</name>
    <dbReference type="NCBI Taxonomy" id="2761580"/>
    <lineage>
        <taxon>Bacteria</taxon>
        <taxon>Pseudomonadati</taxon>
        <taxon>Bacteroidota</taxon>
        <taxon>Flavobacteriia</taxon>
        <taxon>Flavobacteriales</taxon>
        <taxon>Owenweeksiaceae</taxon>
        <taxon>Croceimicrobium</taxon>
    </lineage>
</organism>
<name>A0A7H0VE06_9FLAO</name>
<dbReference type="PANTHER" id="PTHR43280:SF29">
    <property type="entry name" value="ARAC-FAMILY TRANSCRIPTIONAL REGULATOR"/>
    <property type="match status" value="1"/>
</dbReference>
<dbReference type="Pfam" id="PF13181">
    <property type="entry name" value="TPR_8"/>
    <property type="match status" value="1"/>
</dbReference>
<dbReference type="InterPro" id="IPR018060">
    <property type="entry name" value="HTH_AraC"/>
</dbReference>
<keyword evidence="7" id="KW-1185">Reference proteome</keyword>
<dbReference type="Proteomes" id="UP000516305">
    <property type="component" value="Chromosome"/>
</dbReference>
<dbReference type="Gene3D" id="1.25.40.10">
    <property type="entry name" value="Tetratricopeptide repeat domain"/>
    <property type="match status" value="2"/>
</dbReference>
<evidence type="ECO:0000256" key="1">
    <source>
        <dbReference type="ARBA" id="ARBA00023015"/>
    </source>
</evidence>
<protein>
    <submittedName>
        <fullName evidence="6">Helix-turn-helix domain-containing protein</fullName>
    </submittedName>
</protein>
<keyword evidence="3" id="KW-0804">Transcription</keyword>
<feature type="repeat" description="TPR" evidence="4">
    <location>
        <begin position="300"/>
        <end position="333"/>
    </location>
</feature>
<feature type="domain" description="HTH araC/xylS-type" evidence="5">
    <location>
        <begin position="478"/>
        <end position="579"/>
    </location>
</feature>